<dbReference type="EMBL" id="CP008887">
    <property type="protein sequence ID" value="AIU70244.1"/>
    <property type="molecule type" value="Genomic_DNA"/>
</dbReference>
<protein>
    <recommendedName>
        <fullName evidence="1">DUF402 domain-containing protein</fullName>
    </recommendedName>
</protein>
<reference evidence="2 3" key="1">
    <citation type="journal article" date="2015" name="Int. J. Syst. Evol. Microbiol.">
        <title>Thermococcus eurythermalis sp. nov., a conditional piezophilic hyperthermophilic archaeon with a wide temperature range isolated from an oil-immersed chimney in the Guaymas Basin.</title>
        <authorList>
            <person name="Zhao W."/>
            <person name="Zeng X."/>
            <person name="Xiao X."/>
        </authorList>
    </citation>
    <scope>NUCLEOTIDE SEQUENCE [LARGE SCALE GENOMIC DNA]</scope>
    <source>
        <strain evidence="2 3">A501</strain>
    </source>
</reference>
<evidence type="ECO:0000313" key="2">
    <source>
        <dbReference type="EMBL" id="AIU70244.1"/>
    </source>
</evidence>
<gene>
    <name evidence="2" type="ORF">TEU_07800</name>
</gene>
<dbReference type="InterPro" id="IPR035930">
    <property type="entry name" value="FomD-like_sf"/>
</dbReference>
<feature type="domain" description="DUF402" evidence="1">
    <location>
        <begin position="24"/>
        <end position="168"/>
    </location>
</feature>
<accession>A0A097QUU0</accession>
<dbReference type="PANTHER" id="PTHR41271">
    <property type="entry name" value="DUF402 DOMAIN-CONTAINING PROTEIN"/>
    <property type="match status" value="1"/>
</dbReference>
<dbReference type="SUPFAM" id="SSF159234">
    <property type="entry name" value="FomD-like"/>
    <property type="match status" value="1"/>
</dbReference>
<organism evidence="2 3">
    <name type="scientific">Thermococcus eurythermalis</name>
    <dbReference type="NCBI Taxonomy" id="1505907"/>
    <lineage>
        <taxon>Archaea</taxon>
        <taxon>Methanobacteriati</taxon>
        <taxon>Methanobacteriota</taxon>
        <taxon>Thermococci</taxon>
        <taxon>Thermococcales</taxon>
        <taxon>Thermococcaceae</taxon>
        <taxon>Thermococcus</taxon>
    </lineage>
</organism>
<proteinExistence type="predicted"/>
<dbReference type="AlphaFoldDB" id="A0A097QUU0"/>
<dbReference type="Pfam" id="PF04167">
    <property type="entry name" value="DUF402"/>
    <property type="match status" value="1"/>
</dbReference>
<evidence type="ECO:0000259" key="1">
    <source>
        <dbReference type="Pfam" id="PF04167"/>
    </source>
</evidence>
<dbReference type="STRING" id="1505907.TEU_07800"/>
<dbReference type="KEGG" id="teu:TEU_07800"/>
<dbReference type="Proteomes" id="UP000029980">
    <property type="component" value="Chromosome"/>
</dbReference>
<dbReference type="Gene3D" id="2.40.380.10">
    <property type="entry name" value="FomD-like"/>
    <property type="match status" value="1"/>
</dbReference>
<dbReference type="PANTHER" id="PTHR41271:SF1">
    <property type="entry name" value="DUF402 DOMAIN-CONTAINING PROTEIN"/>
    <property type="match status" value="1"/>
</dbReference>
<name>A0A097QUU0_9EURY</name>
<keyword evidence="3" id="KW-1185">Reference proteome</keyword>
<sequence>MSSLFQLLFLLVFPMKIHLIYRRIPNRVLEREDELMADLGDVVVAKSRFEGMLAPLRVEGIEVIRNGYTMVYFAFIGENYDVLKVYDERGNFRGLYVDVLAYTKRDGNTIEMLDLFLDIFIFPDGRAFLLDEDELEMALNYGLIDKETFDFAYQVARDIMEKIKRREFPPSVVWKYDWRVEDGR</sequence>
<dbReference type="HOGENOM" id="CLU_1465190_0_0_2"/>
<evidence type="ECO:0000313" key="3">
    <source>
        <dbReference type="Proteomes" id="UP000029980"/>
    </source>
</evidence>
<dbReference type="InterPro" id="IPR007295">
    <property type="entry name" value="DUF402"/>
</dbReference>